<sequence>MAVAGRQRVQYTLHSTEYTLEEIGGPGGRKKQKFSYSRRQRAAKANLTQRKRDEPDVRYISFDNSRNYSGTTGEYTFPMYSEGLYRWDGKYVDTPTKFYILHTSHFAPSRGRSSDSALCSTYLVFPPVPYTAKLSYVYDLSQWYTGRSLRWWTRHGCQMVIGKMGAAPYLARTVQTLPIDLRDFVMESLEDNWINVVSGKDIHAGRQTFHTDATWPGRIETLPIDGYDARIGKRTKCRDNMTFSGKVAGAFSSPYGYTVTPYVEDNTE</sequence>
<comment type="caution">
    <text evidence="1">The sequence shown here is derived from an EMBL/GenBank/DDBJ whole genome shotgun (WGS) entry which is preliminary data.</text>
</comment>
<protein>
    <submittedName>
        <fullName evidence="1">Uncharacterized protein</fullName>
    </submittedName>
</protein>
<organism evidence="1 2">
    <name type="scientific">Aspergillus sclerotioniger CBS 115572</name>
    <dbReference type="NCBI Taxonomy" id="1450535"/>
    <lineage>
        <taxon>Eukaryota</taxon>
        <taxon>Fungi</taxon>
        <taxon>Dikarya</taxon>
        <taxon>Ascomycota</taxon>
        <taxon>Pezizomycotina</taxon>
        <taxon>Eurotiomycetes</taxon>
        <taxon>Eurotiomycetidae</taxon>
        <taxon>Eurotiales</taxon>
        <taxon>Aspergillaceae</taxon>
        <taxon>Aspergillus</taxon>
        <taxon>Aspergillus subgen. Circumdati</taxon>
    </lineage>
</organism>
<reference evidence="1 2" key="1">
    <citation type="submission" date="2016-12" db="EMBL/GenBank/DDBJ databases">
        <title>The genomes of Aspergillus section Nigri reveals drivers in fungal speciation.</title>
        <authorList>
            <consortium name="DOE Joint Genome Institute"/>
            <person name="Vesth T.C."/>
            <person name="Nybo J."/>
            <person name="Theobald S."/>
            <person name="Brandl J."/>
            <person name="Frisvad J.C."/>
            <person name="Nielsen K.F."/>
            <person name="Lyhne E.K."/>
            <person name="Kogle M.E."/>
            <person name="Kuo A."/>
            <person name="Riley R."/>
            <person name="Clum A."/>
            <person name="Nolan M."/>
            <person name="Lipzen A."/>
            <person name="Salamov A."/>
            <person name="Henrissat B."/>
            <person name="Wiebenga A."/>
            <person name="De Vries R.P."/>
            <person name="Grigoriev I.V."/>
            <person name="Mortensen U.H."/>
            <person name="Andersen M.R."/>
            <person name="Baker S.E."/>
        </authorList>
    </citation>
    <scope>NUCLEOTIDE SEQUENCE [LARGE SCALE GENOMIC DNA]</scope>
    <source>
        <strain evidence="1 2">CBS 115572</strain>
    </source>
</reference>
<dbReference type="GeneID" id="37115560"/>
<keyword evidence="2" id="KW-1185">Reference proteome</keyword>
<name>A0A317W2Y9_9EURO</name>
<gene>
    <name evidence="1" type="ORF">BO94DRAFT_548782</name>
</gene>
<dbReference type="EMBL" id="MSFK01000024">
    <property type="protein sequence ID" value="PWY78560.1"/>
    <property type="molecule type" value="Genomic_DNA"/>
</dbReference>
<dbReference type="RefSeq" id="XP_025464869.1">
    <property type="nucleotide sequence ID" value="XM_025613417.1"/>
</dbReference>
<dbReference type="AlphaFoldDB" id="A0A317W2Y9"/>
<accession>A0A317W2Y9</accession>
<dbReference type="Proteomes" id="UP000246702">
    <property type="component" value="Unassembled WGS sequence"/>
</dbReference>
<evidence type="ECO:0000313" key="2">
    <source>
        <dbReference type="Proteomes" id="UP000246702"/>
    </source>
</evidence>
<proteinExistence type="predicted"/>
<evidence type="ECO:0000313" key="1">
    <source>
        <dbReference type="EMBL" id="PWY78560.1"/>
    </source>
</evidence>